<dbReference type="Gene3D" id="3.90.180.10">
    <property type="entry name" value="Medium-chain alcohol dehydrogenases, catalytic domain"/>
    <property type="match status" value="1"/>
</dbReference>
<dbReference type="InterPro" id="IPR020843">
    <property type="entry name" value="ER"/>
</dbReference>
<evidence type="ECO:0000256" key="1">
    <source>
        <dbReference type="ARBA" id="ARBA00022857"/>
    </source>
</evidence>
<dbReference type="GO" id="GO:0005829">
    <property type="term" value="C:cytosol"/>
    <property type="evidence" value="ECO:0007669"/>
    <property type="project" value="TreeGrafter"/>
</dbReference>
<organism evidence="3 4">
    <name type="scientific">Symbiodinium pilosum</name>
    <name type="common">Dinoflagellate</name>
    <dbReference type="NCBI Taxonomy" id="2952"/>
    <lineage>
        <taxon>Eukaryota</taxon>
        <taxon>Sar</taxon>
        <taxon>Alveolata</taxon>
        <taxon>Dinophyceae</taxon>
        <taxon>Suessiales</taxon>
        <taxon>Symbiodiniaceae</taxon>
        <taxon>Symbiodinium</taxon>
    </lineage>
</organism>
<dbReference type="GO" id="GO:0003960">
    <property type="term" value="F:quinone reductase (NADPH) activity"/>
    <property type="evidence" value="ECO:0007669"/>
    <property type="project" value="TreeGrafter"/>
</dbReference>
<dbReference type="SUPFAM" id="SSF51735">
    <property type="entry name" value="NAD(P)-binding Rossmann-fold domains"/>
    <property type="match status" value="1"/>
</dbReference>
<keyword evidence="1" id="KW-0521">NADP</keyword>
<dbReference type="Proteomes" id="UP000649617">
    <property type="component" value="Unassembled WGS sequence"/>
</dbReference>
<dbReference type="OrthoDB" id="427803at2759"/>
<name>A0A812SDW2_SYMPI</name>
<dbReference type="SMART" id="SM00829">
    <property type="entry name" value="PKS_ER"/>
    <property type="match status" value="1"/>
</dbReference>
<gene>
    <name evidence="3" type="primary">CRYZ</name>
    <name evidence="3" type="ORF">SPIL2461_LOCUS12235</name>
</gene>
<dbReference type="EMBL" id="CAJNIZ010024836">
    <property type="protein sequence ID" value="CAE7479969.1"/>
    <property type="molecule type" value="Genomic_DNA"/>
</dbReference>
<dbReference type="InterPro" id="IPR036291">
    <property type="entry name" value="NAD(P)-bd_dom_sf"/>
</dbReference>
<reference evidence="3" key="1">
    <citation type="submission" date="2021-02" db="EMBL/GenBank/DDBJ databases">
        <authorList>
            <person name="Dougan E. K."/>
            <person name="Rhodes N."/>
            <person name="Thang M."/>
            <person name="Chan C."/>
        </authorList>
    </citation>
    <scope>NUCLEOTIDE SEQUENCE</scope>
</reference>
<dbReference type="FunFam" id="3.40.50.720:FF:000244">
    <property type="entry name" value="quinone oxidoreductase"/>
    <property type="match status" value="1"/>
</dbReference>
<feature type="non-terminal residue" evidence="3">
    <location>
        <position position="1"/>
    </location>
</feature>
<dbReference type="GO" id="GO:0003730">
    <property type="term" value="F:mRNA 3'-UTR binding"/>
    <property type="evidence" value="ECO:0007669"/>
    <property type="project" value="TreeGrafter"/>
</dbReference>
<dbReference type="Pfam" id="PF00107">
    <property type="entry name" value="ADH_zinc_N"/>
    <property type="match status" value="1"/>
</dbReference>
<dbReference type="GO" id="GO:0070402">
    <property type="term" value="F:NADPH binding"/>
    <property type="evidence" value="ECO:0007669"/>
    <property type="project" value="TreeGrafter"/>
</dbReference>
<comment type="caution">
    <text evidence="3">The sequence shown here is derived from an EMBL/GenBank/DDBJ whole genome shotgun (WGS) entry which is preliminary data.</text>
</comment>
<proteinExistence type="predicted"/>
<accession>A0A812SDW2</accession>
<protein>
    <submittedName>
        <fullName evidence="3">CRYZ protein</fullName>
    </submittedName>
</protein>
<dbReference type="InterPro" id="IPR013149">
    <property type="entry name" value="ADH-like_C"/>
</dbReference>
<keyword evidence="4" id="KW-1185">Reference proteome</keyword>
<sequence length="244" mass="24671">YVCGAGSGTCATHALCEAAGVFPLPDRVSFAQGACVGVPCATAYYTLKHRAKVREGQSVFIHGASGAVGLAAVQIAKHLGCRVVGTAGTPPGLSAVVAAGADAALNHRESGYLEKCREHAPDGFDVLLEMAAHANLAADLTVAAKRSCICIVGSKAEAVGINPRALMPSEMDIRGVFLGSATAEERAEIHSGLHDLMAGGALAPVVSLQLPLQEAAKAHVEVMQPSAGGAAGNVVLLPFAESSL</sequence>
<evidence type="ECO:0000313" key="4">
    <source>
        <dbReference type="Proteomes" id="UP000649617"/>
    </source>
</evidence>
<evidence type="ECO:0000313" key="3">
    <source>
        <dbReference type="EMBL" id="CAE7479969.1"/>
    </source>
</evidence>
<dbReference type="InterPro" id="IPR051603">
    <property type="entry name" value="Zinc-ADH_QOR/CCCR"/>
</dbReference>
<dbReference type="PANTHER" id="PTHR44154:SF1">
    <property type="entry name" value="QUINONE OXIDOREDUCTASE"/>
    <property type="match status" value="1"/>
</dbReference>
<evidence type="ECO:0000259" key="2">
    <source>
        <dbReference type="SMART" id="SM00829"/>
    </source>
</evidence>
<dbReference type="PANTHER" id="PTHR44154">
    <property type="entry name" value="QUINONE OXIDOREDUCTASE"/>
    <property type="match status" value="1"/>
</dbReference>
<dbReference type="AlphaFoldDB" id="A0A812SDW2"/>
<feature type="domain" description="Enoyl reductase (ER)" evidence="2">
    <location>
        <begin position="1"/>
        <end position="236"/>
    </location>
</feature>
<dbReference type="Gene3D" id="3.40.50.720">
    <property type="entry name" value="NAD(P)-binding Rossmann-like Domain"/>
    <property type="match status" value="1"/>
</dbReference>